<sequence>MQDMSELWERIRAARASASLTQEEMAEKLGVARPTIGVWETPDPSKRSKPREKMLRRIAEVTGAPYNWLVSESSEIDPEFILQNPDLQSKSLENRLKTQKQSNRKDLERALLELHTMVIEDTISYDDAEVIIALASAIKGRAHKQ</sequence>
<feature type="domain" description="HTH cro/C1-type" evidence="1">
    <location>
        <begin position="11"/>
        <end position="69"/>
    </location>
</feature>
<dbReference type="Pfam" id="PF12844">
    <property type="entry name" value="HTH_19"/>
    <property type="match status" value="1"/>
</dbReference>
<dbReference type="EMBL" id="JAPMOU010000043">
    <property type="protein sequence ID" value="MDE1464818.1"/>
    <property type="molecule type" value="Genomic_DNA"/>
</dbReference>
<protein>
    <submittedName>
        <fullName evidence="2">Helix-turn-helix domain-containing protein</fullName>
    </submittedName>
</protein>
<dbReference type="Gene3D" id="1.10.260.40">
    <property type="entry name" value="lambda repressor-like DNA-binding domains"/>
    <property type="match status" value="1"/>
</dbReference>
<dbReference type="RefSeq" id="WP_274691127.1">
    <property type="nucleotide sequence ID" value="NZ_JAPMOU010000043.1"/>
</dbReference>
<dbReference type="PROSITE" id="PS50943">
    <property type="entry name" value="HTH_CROC1"/>
    <property type="match status" value="1"/>
</dbReference>
<reference evidence="2 3" key="1">
    <citation type="submission" date="2022-11" db="EMBL/GenBank/DDBJ databases">
        <title>Spartinivicinus poritis sp. nov., isolated from scleractinian coral Porites lutea.</title>
        <authorList>
            <person name="Zhang G."/>
            <person name="Cai L."/>
            <person name="Wei Q."/>
        </authorList>
    </citation>
    <scope>NUCLEOTIDE SEQUENCE [LARGE SCALE GENOMIC DNA]</scope>
    <source>
        <strain evidence="2 3">A2-2</strain>
    </source>
</reference>
<gene>
    <name evidence="2" type="ORF">ORQ98_22920</name>
</gene>
<evidence type="ECO:0000313" key="3">
    <source>
        <dbReference type="Proteomes" id="UP001528823"/>
    </source>
</evidence>
<evidence type="ECO:0000313" key="2">
    <source>
        <dbReference type="EMBL" id="MDE1464818.1"/>
    </source>
</evidence>
<comment type="caution">
    <text evidence="2">The sequence shown here is derived from an EMBL/GenBank/DDBJ whole genome shotgun (WGS) entry which is preliminary data.</text>
</comment>
<dbReference type="SUPFAM" id="SSF47413">
    <property type="entry name" value="lambda repressor-like DNA-binding domains"/>
    <property type="match status" value="1"/>
</dbReference>
<proteinExistence type="predicted"/>
<name>A0ABT5UHA6_9GAMM</name>
<dbReference type="Proteomes" id="UP001528823">
    <property type="component" value="Unassembled WGS sequence"/>
</dbReference>
<accession>A0ABT5UHA6</accession>
<evidence type="ECO:0000259" key="1">
    <source>
        <dbReference type="PROSITE" id="PS50943"/>
    </source>
</evidence>
<dbReference type="InterPro" id="IPR010982">
    <property type="entry name" value="Lambda_DNA-bd_dom_sf"/>
</dbReference>
<dbReference type="SMART" id="SM00530">
    <property type="entry name" value="HTH_XRE"/>
    <property type="match status" value="1"/>
</dbReference>
<dbReference type="InterPro" id="IPR001387">
    <property type="entry name" value="Cro/C1-type_HTH"/>
</dbReference>
<organism evidence="2 3">
    <name type="scientific">Spartinivicinus poritis</name>
    <dbReference type="NCBI Taxonomy" id="2994640"/>
    <lineage>
        <taxon>Bacteria</taxon>
        <taxon>Pseudomonadati</taxon>
        <taxon>Pseudomonadota</taxon>
        <taxon>Gammaproteobacteria</taxon>
        <taxon>Oceanospirillales</taxon>
        <taxon>Zooshikellaceae</taxon>
        <taxon>Spartinivicinus</taxon>
    </lineage>
</organism>
<keyword evidence="3" id="KW-1185">Reference proteome</keyword>
<dbReference type="CDD" id="cd00093">
    <property type="entry name" value="HTH_XRE"/>
    <property type="match status" value="1"/>
</dbReference>